<reference evidence="1 2" key="1">
    <citation type="submission" date="2017-02" db="EMBL/GenBank/DDBJ databases">
        <authorList>
            <person name="Peterson S.W."/>
        </authorList>
    </citation>
    <scope>NUCLEOTIDE SEQUENCE [LARGE SCALE GENOMIC DNA]</scope>
    <source>
        <strain evidence="1 2">USBA 369</strain>
    </source>
</reference>
<evidence type="ECO:0008006" key="3">
    <source>
        <dbReference type="Google" id="ProtNLM"/>
    </source>
</evidence>
<dbReference type="AlphaFoldDB" id="A0A1T4SR82"/>
<dbReference type="Pfam" id="PF14234">
    <property type="entry name" value="DUF4336"/>
    <property type="match status" value="1"/>
</dbReference>
<dbReference type="PANTHER" id="PTHR33835:SF1">
    <property type="entry name" value="METALLO-BETA-LACTAMASE DOMAIN-CONTAINING PROTEIN"/>
    <property type="match status" value="1"/>
</dbReference>
<dbReference type="EMBL" id="FUXL01000013">
    <property type="protein sequence ID" value="SKA30408.1"/>
    <property type="molecule type" value="Genomic_DNA"/>
</dbReference>
<organism evidence="1 2">
    <name type="scientific">Consotaella salsifontis</name>
    <dbReference type="NCBI Taxonomy" id="1365950"/>
    <lineage>
        <taxon>Bacteria</taxon>
        <taxon>Pseudomonadati</taxon>
        <taxon>Pseudomonadota</taxon>
        <taxon>Alphaproteobacteria</taxon>
        <taxon>Hyphomicrobiales</taxon>
        <taxon>Aurantimonadaceae</taxon>
        <taxon>Consotaella</taxon>
    </lineage>
</organism>
<dbReference type="Proteomes" id="UP000190135">
    <property type="component" value="Unassembled WGS sequence"/>
</dbReference>
<keyword evidence="2" id="KW-1185">Reference proteome</keyword>
<sequence>MARDPTYAPLFTLKPLDHDIWIADGETIDFGLGGMTMPFPTRMTVIRLDEGLFVHSPIALPAPLKEEIDAVGEVRFIAAPNRIHYWWMPDWHAAYPQAQCWLAPRITSQAKGRIDFPCLSMPAESYPWDHAIATFAAPGDYMTEMVFFHGASRSLILTDLIENFEAHKLSWWTAPLARLAGIVSPHGSTPRDMRLTYRHHRQEIGSLVRHLIALEPQRIVVAHGRIIQGDCREALKSAFSWALKA</sequence>
<dbReference type="InterPro" id="IPR025638">
    <property type="entry name" value="DUF4336"/>
</dbReference>
<dbReference type="RefSeq" id="WP_078709515.1">
    <property type="nucleotide sequence ID" value="NZ_FUXL01000013.1"/>
</dbReference>
<dbReference type="SUPFAM" id="SSF56281">
    <property type="entry name" value="Metallo-hydrolase/oxidoreductase"/>
    <property type="match status" value="1"/>
</dbReference>
<dbReference type="OrthoDB" id="450111at2"/>
<name>A0A1T4SR82_9HYPH</name>
<dbReference type="PANTHER" id="PTHR33835">
    <property type="entry name" value="YALI0C07656P"/>
    <property type="match status" value="1"/>
</dbReference>
<evidence type="ECO:0000313" key="1">
    <source>
        <dbReference type="EMBL" id="SKA30408.1"/>
    </source>
</evidence>
<accession>A0A1T4SR82</accession>
<evidence type="ECO:0000313" key="2">
    <source>
        <dbReference type="Proteomes" id="UP000190135"/>
    </source>
</evidence>
<proteinExistence type="predicted"/>
<gene>
    <name evidence="1" type="ORF">SAMN05428963_1138</name>
</gene>
<dbReference type="STRING" id="1365950.SAMN05428963_1138"/>
<dbReference type="InterPro" id="IPR036866">
    <property type="entry name" value="RibonucZ/Hydroxyglut_hydro"/>
</dbReference>
<protein>
    <recommendedName>
        <fullName evidence="3">DUF4336 domain-containing protein</fullName>
    </recommendedName>
</protein>